<dbReference type="Gene3D" id="3.40.50.2300">
    <property type="match status" value="1"/>
</dbReference>
<dbReference type="SMART" id="SM00448">
    <property type="entry name" value="REC"/>
    <property type="match status" value="1"/>
</dbReference>
<protein>
    <submittedName>
        <fullName evidence="10">Response regulator transcription factor</fullName>
    </submittedName>
</protein>
<dbReference type="InterPro" id="IPR036388">
    <property type="entry name" value="WH-like_DNA-bd_sf"/>
</dbReference>
<accession>A0ABU4W9D5</accession>
<dbReference type="PANTHER" id="PTHR48111:SF1">
    <property type="entry name" value="TWO-COMPONENT RESPONSE REGULATOR ORR33"/>
    <property type="match status" value="1"/>
</dbReference>
<dbReference type="InterPro" id="IPR001867">
    <property type="entry name" value="OmpR/PhoB-type_DNA-bd"/>
</dbReference>
<dbReference type="PANTHER" id="PTHR48111">
    <property type="entry name" value="REGULATOR OF RPOS"/>
    <property type="match status" value="1"/>
</dbReference>
<comment type="caution">
    <text evidence="10">The sequence shown here is derived from an EMBL/GenBank/DDBJ whole genome shotgun (WGS) entry which is preliminary data.</text>
</comment>
<dbReference type="CDD" id="cd00383">
    <property type="entry name" value="trans_reg_C"/>
    <property type="match status" value="1"/>
</dbReference>
<evidence type="ECO:0000313" key="10">
    <source>
        <dbReference type="EMBL" id="MDX8335662.1"/>
    </source>
</evidence>
<dbReference type="CDD" id="cd17574">
    <property type="entry name" value="REC_OmpR"/>
    <property type="match status" value="1"/>
</dbReference>
<dbReference type="EMBL" id="JAVIKH010000003">
    <property type="protein sequence ID" value="MDX8335662.1"/>
    <property type="molecule type" value="Genomic_DNA"/>
</dbReference>
<reference evidence="11" key="1">
    <citation type="submission" date="2023-07" db="EMBL/GenBank/DDBJ databases">
        <authorList>
            <person name="Colorado M.A."/>
            <person name="Villamil L.M."/>
            <person name="Melo J.F."/>
            <person name="Rodriguez J.A."/>
            <person name="Ruiz R.Y."/>
        </authorList>
    </citation>
    <scope>NUCLEOTIDE SEQUENCE [LARGE SCALE GENOMIC DNA]</scope>
    <source>
        <strain evidence="11">C33</strain>
    </source>
</reference>
<feature type="domain" description="OmpR/PhoB-type" evidence="9">
    <location>
        <begin position="121"/>
        <end position="216"/>
    </location>
</feature>
<keyword evidence="3" id="KW-0805">Transcription regulation</keyword>
<dbReference type="Gene3D" id="1.10.10.10">
    <property type="entry name" value="Winged helix-like DNA-binding domain superfamily/Winged helix DNA-binding domain"/>
    <property type="match status" value="1"/>
</dbReference>
<evidence type="ECO:0000256" key="7">
    <source>
        <dbReference type="PROSITE-ProRule" id="PRU01091"/>
    </source>
</evidence>
<dbReference type="RefSeq" id="WP_320313068.1">
    <property type="nucleotide sequence ID" value="NZ_JAVIKH010000003.1"/>
</dbReference>
<evidence type="ECO:0000256" key="2">
    <source>
        <dbReference type="ARBA" id="ARBA00023012"/>
    </source>
</evidence>
<proteinExistence type="predicted"/>
<dbReference type="PROSITE" id="PS50110">
    <property type="entry name" value="RESPONSE_REGULATORY"/>
    <property type="match status" value="1"/>
</dbReference>
<dbReference type="PROSITE" id="PS51755">
    <property type="entry name" value="OMPR_PHOB"/>
    <property type="match status" value="1"/>
</dbReference>
<dbReference type="Pfam" id="PF00486">
    <property type="entry name" value="Trans_reg_C"/>
    <property type="match status" value="1"/>
</dbReference>
<dbReference type="SMART" id="SM00862">
    <property type="entry name" value="Trans_reg_C"/>
    <property type="match status" value="1"/>
</dbReference>
<dbReference type="Pfam" id="PF00072">
    <property type="entry name" value="Response_reg"/>
    <property type="match status" value="1"/>
</dbReference>
<sequence>MKLLIVEDNKTIANMLKNFFDLEKWDSIIFHEGYEALENFYSIKPDLVILDWMLPTISGIELCKELKRVNPSIPIIILTAKSNDLDEIIGFNNGADEYIRKPFNPKILILRIKSLLNRKKEIQIKINNNVIIKTCVKEIFKNNILITLSPKEYELLLYLSENKNQYFSREQLIEYIWGFDFDGDIRTIDTHIANLRKKLELKNIKNKRGIGYSLVIEK</sequence>
<evidence type="ECO:0000259" key="9">
    <source>
        <dbReference type="PROSITE" id="PS51755"/>
    </source>
</evidence>
<evidence type="ECO:0000256" key="5">
    <source>
        <dbReference type="ARBA" id="ARBA00023163"/>
    </source>
</evidence>
<keyword evidence="1 6" id="KW-0597">Phosphoprotein</keyword>
<keyword evidence="2" id="KW-0902">Two-component regulatory system</keyword>
<dbReference type="InterPro" id="IPR016032">
    <property type="entry name" value="Sig_transdc_resp-reg_C-effctor"/>
</dbReference>
<keyword evidence="4 7" id="KW-0238">DNA-binding</keyword>
<dbReference type="InterPro" id="IPR001789">
    <property type="entry name" value="Sig_transdc_resp-reg_receiver"/>
</dbReference>
<keyword evidence="5" id="KW-0804">Transcription</keyword>
<evidence type="ECO:0000256" key="4">
    <source>
        <dbReference type="ARBA" id="ARBA00023125"/>
    </source>
</evidence>
<dbReference type="InterPro" id="IPR039420">
    <property type="entry name" value="WalR-like"/>
</dbReference>
<dbReference type="InterPro" id="IPR011006">
    <property type="entry name" value="CheY-like_superfamily"/>
</dbReference>
<feature type="modified residue" description="4-aspartylphosphate" evidence="6">
    <location>
        <position position="51"/>
    </location>
</feature>
<evidence type="ECO:0000256" key="6">
    <source>
        <dbReference type="PROSITE-ProRule" id="PRU00169"/>
    </source>
</evidence>
<evidence type="ECO:0000259" key="8">
    <source>
        <dbReference type="PROSITE" id="PS50110"/>
    </source>
</evidence>
<dbReference type="SUPFAM" id="SSF52172">
    <property type="entry name" value="CheY-like"/>
    <property type="match status" value="1"/>
</dbReference>
<dbReference type="Proteomes" id="UP001279681">
    <property type="component" value="Unassembled WGS sequence"/>
</dbReference>
<evidence type="ECO:0000313" key="11">
    <source>
        <dbReference type="Proteomes" id="UP001279681"/>
    </source>
</evidence>
<evidence type="ECO:0000256" key="1">
    <source>
        <dbReference type="ARBA" id="ARBA00022553"/>
    </source>
</evidence>
<name>A0ABU4W9D5_9FUSO</name>
<feature type="domain" description="Response regulatory" evidence="8">
    <location>
        <begin position="2"/>
        <end position="116"/>
    </location>
</feature>
<feature type="DNA-binding region" description="OmpR/PhoB-type" evidence="7">
    <location>
        <begin position="121"/>
        <end position="216"/>
    </location>
</feature>
<dbReference type="SUPFAM" id="SSF46894">
    <property type="entry name" value="C-terminal effector domain of the bipartite response regulators"/>
    <property type="match status" value="1"/>
</dbReference>
<evidence type="ECO:0000256" key="3">
    <source>
        <dbReference type="ARBA" id="ARBA00023015"/>
    </source>
</evidence>
<keyword evidence="11" id="KW-1185">Reference proteome</keyword>
<gene>
    <name evidence="10" type="ORF">RFV38_03950</name>
</gene>
<organism evidence="10 11">
    <name type="scientific">Candidatus Cetobacterium colombiensis</name>
    <dbReference type="NCBI Taxonomy" id="3073100"/>
    <lineage>
        <taxon>Bacteria</taxon>
        <taxon>Fusobacteriati</taxon>
        <taxon>Fusobacteriota</taxon>
        <taxon>Fusobacteriia</taxon>
        <taxon>Fusobacteriales</taxon>
        <taxon>Fusobacteriaceae</taxon>
        <taxon>Cetobacterium</taxon>
    </lineage>
</organism>